<feature type="compositionally biased region" description="Low complexity" evidence="1">
    <location>
        <begin position="256"/>
        <end position="274"/>
    </location>
</feature>
<dbReference type="InterPro" id="IPR025510">
    <property type="entry name" value="DUF4397"/>
</dbReference>
<evidence type="ECO:0000313" key="5">
    <source>
        <dbReference type="Proteomes" id="UP000509750"/>
    </source>
</evidence>
<evidence type="ECO:0000313" key="4">
    <source>
        <dbReference type="EMBL" id="QLG28012.1"/>
    </source>
</evidence>
<dbReference type="OrthoDB" id="187327at2157"/>
<dbReference type="Pfam" id="PF14344">
    <property type="entry name" value="DUF4397"/>
    <property type="match status" value="1"/>
</dbReference>
<feature type="transmembrane region" description="Helical" evidence="2">
    <location>
        <begin position="12"/>
        <end position="34"/>
    </location>
</feature>
<dbReference type="Proteomes" id="UP000509750">
    <property type="component" value="Chromosome"/>
</dbReference>
<dbReference type="EMBL" id="CP058529">
    <property type="protein sequence ID" value="QLG28012.1"/>
    <property type="molecule type" value="Genomic_DNA"/>
</dbReference>
<keyword evidence="2" id="KW-1133">Transmembrane helix</keyword>
<evidence type="ECO:0000256" key="1">
    <source>
        <dbReference type="SAM" id="MobiDB-lite"/>
    </source>
</evidence>
<reference evidence="4 5" key="1">
    <citation type="submission" date="2020-07" db="EMBL/GenBank/DDBJ databases">
        <title>Gai3-2, isolated from salt lake.</title>
        <authorList>
            <person name="Cui H."/>
            <person name="Shi X."/>
        </authorList>
    </citation>
    <scope>NUCLEOTIDE SEQUENCE [LARGE SCALE GENOMIC DNA]</scope>
    <source>
        <strain evidence="4 5">Gai3-2</strain>
    </source>
</reference>
<keyword evidence="5" id="KW-1185">Reference proteome</keyword>
<feature type="domain" description="DUF4397" evidence="3">
    <location>
        <begin position="46"/>
        <end position="166"/>
    </location>
</feature>
<evidence type="ECO:0000256" key="2">
    <source>
        <dbReference type="SAM" id="Phobius"/>
    </source>
</evidence>
<keyword evidence="2" id="KW-0812">Transmembrane</keyword>
<sequence>MAPTLSPQAKRIVGLALTVTLIGSVVLGGAALAVSNTAAQEEQGDATVRIVHASPDAPAVDVYVDDEQIASGVEFGTVTDYMSVSQGMHNVTVTAAGDSEDVLFESQVDVDASGTYTVAASGEVSEDAETSFEPVVFTDDASQPADDEAAVRLAHLSPDAPAVDVTVEETGDVLFDNVTFRNATEYQTVPAGDYTLEVRAATESNDGDVVATFDVSPEGGTAYTAFAVGYLDAEDDEEGFDLVVAEDQVSEEETATGTELPTEMGTETEMGTVTETEEETETETETETPAE</sequence>
<keyword evidence="2" id="KW-0472">Membrane</keyword>
<dbReference type="AlphaFoldDB" id="A0A7D5GC58"/>
<protein>
    <submittedName>
        <fullName evidence="4">DUF4397 domain-containing protein</fullName>
    </submittedName>
</protein>
<dbReference type="GeneID" id="56029328"/>
<feature type="region of interest" description="Disordered" evidence="1">
    <location>
        <begin position="246"/>
        <end position="291"/>
    </location>
</feature>
<accession>A0A7D5GC58</accession>
<name>A0A7D5GC58_9EURY</name>
<dbReference type="KEGG" id="halg:HUG10_10805"/>
<proteinExistence type="predicted"/>
<dbReference type="RefSeq" id="WP_179169587.1">
    <property type="nucleotide sequence ID" value="NZ_CP058529.1"/>
</dbReference>
<gene>
    <name evidence="4" type="ORF">HUG10_10805</name>
</gene>
<organism evidence="4 5">
    <name type="scientific">Halorarum halophilum</name>
    <dbReference type="NCBI Taxonomy" id="2743090"/>
    <lineage>
        <taxon>Archaea</taxon>
        <taxon>Methanobacteriati</taxon>
        <taxon>Methanobacteriota</taxon>
        <taxon>Stenosarchaea group</taxon>
        <taxon>Halobacteria</taxon>
        <taxon>Halobacteriales</taxon>
        <taxon>Haloferacaceae</taxon>
        <taxon>Halorarum</taxon>
    </lineage>
</organism>
<evidence type="ECO:0000259" key="3">
    <source>
        <dbReference type="Pfam" id="PF14344"/>
    </source>
</evidence>
<feature type="compositionally biased region" description="Acidic residues" evidence="1">
    <location>
        <begin position="275"/>
        <end position="291"/>
    </location>
</feature>